<proteinExistence type="inferred from homology"/>
<dbReference type="Pfam" id="PF04545">
    <property type="entry name" value="Sigma70_r4"/>
    <property type="match status" value="1"/>
</dbReference>
<feature type="domain" description="RNA polymerase sigma-70" evidence="10">
    <location>
        <begin position="257"/>
        <end position="283"/>
    </location>
</feature>
<evidence type="ECO:0000256" key="6">
    <source>
        <dbReference type="ARBA" id="ARBA00023163"/>
    </source>
</evidence>
<dbReference type="FunFam" id="1.10.10.10:FF:000285">
    <property type="entry name" value="RNA polymerase sigma factor RpoH"/>
    <property type="match status" value="1"/>
</dbReference>
<dbReference type="PANTHER" id="PTHR30376">
    <property type="entry name" value="SIGMA FACTOR RPOH HEAT SHOCK RELATED"/>
    <property type="match status" value="1"/>
</dbReference>
<name>A0A432ZAC6_9GAMM</name>
<keyword evidence="6 7" id="KW-0804">Transcription</keyword>
<keyword evidence="4 7" id="KW-0731">Sigma factor</keyword>
<feature type="region of interest" description="Sigma-70 factor domain-4" evidence="7">
    <location>
        <begin position="233"/>
        <end position="285"/>
    </location>
</feature>
<reference evidence="12" key="1">
    <citation type="journal article" date="2018" name="Front. Microbiol.">
        <title>Genome-Based Analysis Reveals the Taxonomy and Diversity of the Family Idiomarinaceae.</title>
        <authorList>
            <person name="Liu Y."/>
            <person name="Lai Q."/>
            <person name="Shao Z."/>
        </authorList>
    </citation>
    <scope>NUCLEOTIDE SEQUENCE [LARGE SCALE GENOMIC DNA]</scope>
    <source>
        <strain evidence="12">c121</strain>
    </source>
</reference>
<dbReference type="EMBL" id="PIQE01000001">
    <property type="protein sequence ID" value="RUO74850.1"/>
    <property type="molecule type" value="Genomic_DNA"/>
</dbReference>
<evidence type="ECO:0000256" key="8">
    <source>
        <dbReference type="NCBIfam" id="TIGR02392"/>
    </source>
</evidence>
<dbReference type="Pfam" id="PF04542">
    <property type="entry name" value="Sigma70_r2"/>
    <property type="match status" value="1"/>
</dbReference>
<dbReference type="SUPFAM" id="SSF88946">
    <property type="entry name" value="Sigma2 domain of RNA polymerase sigma factors"/>
    <property type="match status" value="1"/>
</dbReference>
<feature type="region of interest" description="Sigma-70 factor domain-2" evidence="7">
    <location>
        <begin position="56"/>
        <end position="125"/>
    </location>
</feature>
<dbReference type="Pfam" id="PF00140">
    <property type="entry name" value="Sigma70_r1_2"/>
    <property type="match status" value="1"/>
</dbReference>
<dbReference type="PROSITE" id="PS00716">
    <property type="entry name" value="SIGMA70_2"/>
    <property type="match status" value="1"/>
</dbReference>
<evidence type="ECO:0000256" key="4">
    <source>
        <dbReference type="ARBA" id="ARBA00023082"/>
    </source>
</evidence>
<dbReference type="FunFam" id="1.20.120.1810:FF:000001">
    <property type="entry name" value="RNA polymerase sigma factor RpoH"/>
    <property type="match status" value="1"/>
</dbReference>
<evidence type="ECO:0000256" key="3">
    <source>
        <dbReference type="ARBA" id="ARBA00023016"/>
    </source>
</evidence>
<dbReference type="GO" id="GO:0009408">
    <property type="term" value="P:response to heat"/>
    <property type="evidence" value="ECO:0007669"/>
    <property type="project" value="UniProtKB-UniRule"/>
</dbReference>
<dbReference type="Proteomes" id="UP000287022">
    <property type="component" value="Unassembled WGS sequence"/>
</dbReference>
<evidence type="ECO:0000259" key="9">
    <source>
        <dbReference type="PROSITE" id="PS00715"/>
    </source>
</evidence>
<keyword evidence="2 7" id="KW-0805">Transcription regulation</keyword>
<feature type="DNA-binding region" description="H-T-H motif" evidence="7">
    <location>
        <begin position="258"/>
        <end position="277"/>
    </location>
</feature>
<dbReference type="InterPro" id="IPR013324">
    <property type="entry name" value="RNA_pol_sigma_r3/r4-like"/>
</dbReference>
<feature type="domain" description="RNA polymerase sigma-70" evidence="9">
    <location>
        <begin position="80"/>
        <end position="93"/>
    </location>
</feature>
<dbReference type="InterPro" id="IPR007627">
    <property type="entry name" value="RNA_pol_sigma70_r2"/>
</dbReference>
<dbReference type="InterPro" id="IPR013325">
    <property type="entry name" value="RNA_pol_sigma_r2"/>
</dbReference>
<dbReference type="InterPro" id="IPR007630">
    <property type="entry name" value="RNA_pol_sigma70_r4"/>
</dbReference>
<dbReference type="InterPro" id="IPR050813">
    <property type="entry name" value="Sigma-70_Factor"/>
</dbReference>
<comment type="subunit">
    <text evidence="7">Interacts with the RNA polymerase core enzyme.</text>
</comment>
<protein>
    <recommendedName>
        <fullName evidence="7 8">RNA polymerase sigma factor RpoH</fullName>
    </recommendedName>
    <alternativeName>
        <fullName evidence="7">RNA polymerase sigma-32 factor</fullName>
    </alternativeName>
</protein>
<dbReference type="NCBIfam" id="TIGR02392">
    <property type="entry name" value="rpoH_proteo"/>
    <property type="match status" value="1"/>
</dbReference>
<dbReference type="GO" id="GO:0006352">
    <property type="term" value="P:DNA-templated transcription initiation"/>
    <property type="evidence" value="ECO:0007669"/>
    <property type="project" value="UniProtKB-UniRule"/>
</dbReference>
<dbReference type="InterPro" id="IPR000943">
    <property type="entry name" value="RNA_pol_sigma70"/>
</dbReference>
<dbReference type="HAMAP" id="MF_00961">
    <property type="entry name" value="Sigma70_RpoH"/>
    <property type="match status" value="1"/>
</dbReference>
<comment type="caution">
    <text evidence="11">The sequence shown here is derived from an EMBL/GenBank/DDBJ whole genome shotgun (WGS) entry which is preliminary data.</text>
</comment>
<evidence type="ECO:0000256" key="5">
    <source>
        <dbReference type="ARBA" id="ARBA00023125"/>
    </source>
</evidence>
<dbReference type="STRING" id="1122124.GCA_000423165_00247"/>
<evidence type="ECO:0000313" key="12">
    <source>
        <dbReference type="Proteomes" id="UP000287022"/>
    </source>
</evidence>
<dbReference type="PIRSF" id="PIRSF000770">
    <property type="entry name" value="RNA_pol_sigma-SigE/K"/>
    <property type="match status" value="1"/>
</dbReference>
<dbReference type="AlphaFoldDB" id="A0A432ZAC6"/>
<dbReference type="InterPro" id="IPR009042">
    <property type="entry name" value="RNA_pol_sigma70_r1_2"/>
</dbReference>
<comment type="subcellular location">
    <subcellularLocation>
        <location evidence="7">Cytoplasm</location>
    </subcellularLocation>
</comment>
<dbReference type="GO" id="GO:0005737">
    <property type="term" value="C:cytoplasm"/>
    <property type="evidence" value="ECO:0007669"/>
    <property type="project" value="UniProtKB-SubCell"/>
</dbReference>
<feature type="short sequence motif" description="Interaction with polymerase core subunit RpoC" evidence="7">
    <location>
        <begin position="80"/>
        <end position="83"/>
    </location>
</feature>
<keyword evidence="12" id="KW-1185">Reference proteome</keyword>
<dbReference type="SUPFAM" id="SSF88659">
    <property type="entry name" value="Sigma3 and sigma4 domains of RNA polymerase sigma factors"/>
    <property type="match status" value="1"/>
</dbReference>
<accession>A0A432ZAC6</accession>
<dbReference type="NCBIfam" id="NF005143">
    <property type="entry name" value="PRK06596.1"/>
    <property type="match status" value="1"/>
</dbReference>
<organism evidence="11 12">
    <name type="scientific">Pseudidiomarina sediminum</name>
    <dbReference type="NCBI Taxonomy" id="431675"/>
    <lineage>
        <taxon>Bacteria</taxon>
        <taxon>Pseudomonadati</taxon>
        <taxon>Pseudomonadota</taxon>
        <taxon>Gammaproteobacteria</taxon>
        <taxon>Alteromonadales</taxon>
        <taxon>Idiomarinaceae</taxon>
        <taxon>Pseudidiomarina</taxon>
    </lineage>
</organism>
<gene>
    <name evidence="7 11" type="primary">rpoH</name>
    <name evidence="11" type="ORF">CWI80_05830</name>
</gene>
<dbReference type="GO" id="GO:0003677">
    <property type="term" value="F:DNA binding"/>
    <property type="evidence" value="ECO:0007669"/>
    <property type="project" value="UniProtKB-UniRule"/>
</dbReference>
<evidence type="ECO:0000256" key="7">
    <source>
        <dbReference type="HAMAP-Rule" id="MF_00961"/>
    </source>
</evidence>
<comment type="function">
    <text evidence="7">Sigma factors are initiation factors that promote the attachment of RNA polymerase to specific initiation sites and are then released. This sigma factor is involved in regulation of expression of heat shock genes.</text>
</comment>
<dbReference type="NCBIfam" id="TIGR02937">
    <property type="entry name" value="sigma70-ECF"/>
    <property type="match status" value="1"/>
</dbReference>
<dbReference type="Gene3D" id="1.20.120.1810">
    <property type="match status" value="1"/>
</dbReference>
<dbReference type="Gene3D" id="1.20.140.160">
    <property type="match status" value="1"/>
</dbReference>
<comment type="similarity">
    <text evidence="7">Belongs to the sigma-70 factor family. RpoH subfamily.</text>
</comment>
<dbReference type="PROSITE" id="PS00715">
    <property type="entry name" value="SIGMA70_1"/>
    <property type="match status" value="1"/>
</dbReference>
<evidence type="ECO:0000256" key="1">
    <source>
        <dbReference type="ARBA" id="ARBA00022490"/>
    </source>
</evidence>
<evidence type="ECO:0000313" key="11">
    <source>
        <dbReference type="EMBL" id="RUO74850.1"/>
    </source>
</evidence>
<evidence type="ECO:0000259" key="10">
    <source>
        <dbReference type="PROSITE" id="PS00716"/>
    </source>
</evidence>
<dbReference type="CDD" id="cd06171">
    <property type="entry name" value="Sigma70_r4"/>
    <property type="match status" value="1"/>
</dbReference>
<keyword evidence="5 7" id="KW-0238">DNA-binding</keyword>
<dbReference type="InterPro" id="IPR012759">
    <property type="entry name" value="RNA_pol_sigma_RpoH_proteobac"/>
</dbReference>
<dbReference type="PRINTS" id="PR00046">
    <property type="entry name" value="SIGMA70FCT"/>
</dbReference>
<dbReference type="RefSeq" id="WP_026861331.1">
    <property type="nucleotide sequence ID" value="NZ_JAHVIQ010000001.1"/>
</dbReference>
<keyword evidence="1 7" id="KW-0963">Cytoplasm</keyword>
<dbReference type="PANTHER" id="PTHR30376:SF3">
    <property type="entry name" value="RNA POLYMERASE SIGMA FACTOR RPOH"/>
    <property type="match status" value="1"/>
</dbReference>
<sequence>MSTEMTKMALAVPQGGGSLEAYIQSVNRIPMLTAEEEQALAVRLTEENDLEAARQLIMSHLRFVVHVARSYSGYGLPQADLIQEGNIGLMKAVRRFDPSVGVRLVSFAVHWIKAEIHEYVLKNWRMVKIATTKAQRKLFFNLRKMKKRLGWFTQEEVNTVAETLGVSTAEVMEMEARMSAHDQAFELSSDDDDARENSTYSPAQYLEDKRSDLAEEVEQQQWQDHTQQRLLSAINTLDERSQDIVRARWLDEDNKTTLQELADKYQVSAERVRQLEANAMKKLRMAMA</sequence>
<keyword evidence="3 7" id="KW-0346">Stress response</keyword>
<dbReference type="InterPro" id="IPR014284">
    <property type="entry name" value="RNA_pol_sigma-70_dom"/>
</dbReference>
<dbReference type="GO" id="GO:0016987">
    <property type="term" value="F:sigma factor activity"/>
    <property type="evidence" value="ECO:0007669"/>
    <property type="project" value="UniProtKB-UniRule"/>
</dbReference>
<evidence type="ECO:0000256" key="2">
    <source>
        <dbReference type="ARBA" id="ARBA00023015"/>
    </source>
</evidence>